<comment type="caution">
    <text evidence="1">The sequence shown here is derived from an EMBL/GenBank/DDBJ whole genome shotgun (WGS) entry which is preliminary data.</text>
</comment>
<evidence type="ECO:0008006" key="3">
    <source>
        <dbReference type="Google" id="ProtNLM"/>
    </source>
</evidence>
<name>A0ABQ6CNA2_9HYPH</name>
<dbReference type="Pfam" id="PF12692">
    <property type="entry name" value="Methyltransf_17"/>
    <property type="match status" value="1"/>
</dbReference>
<dbReference type="Gene3D" id="3.40.50.150">
    <property type="entry name" value="Vaccinia Virus protein VP39"/>
    <property type="match status" value="1"/>
</dbReference>
<protein>
    <recommendedName>
        <fullName evidence="3">S-adenosyl-L-methionine methyltransferase</fullName>
    </recommendedName>
</protein>
<keyword evidence="2" id="KW-1185">Reference proteome</keyword>
<dbReference type="InterPro" id="IPR029063">
    <property type="entry name" value="SAM-dependent_MTases_sf"/>
</dbReference>
<accession>A0ABQ6CNA2</accession>
<organism evidence="1 2">
    <name type="scientific">Labrys miyagiensis</name>
    <dbReference type="NCBI Taxonomy" id="346912"/>
    <lineage>
        <taxon>Bacteria</taxon>
        <taxon>Pseudomonadati</taxon>
        <taxon>Pseudomonadota</taxon>
        <taxon>Alphaproteobacteria</taxon>
        <taxon>Hyphomicrobiales</taxon>
        <taxon>Xanthobacteraceae</taxon>
        <taxon>Labrys</taxon>
    </lineage>
</organism>
<dbReference type="Proteomes" id="UP001156882">
    <property type="component" value="Unassembled WGS sequence"/>
</dbReference>
<dbReference type="RefSeq" id="WP_284314617.1">
    <property type="nucleotide sequence ID" value="NZ_BSPC01000052.1"/>
</dbReference>
<reference evidence="2" key="1">
    <citation type="journal article" date="2019" name="Int. J. Syst. Evol. Microbiol.">
        <title>The Global Catalogue of Microorganisms (GCM) 10K type strain sequencing project: providing services to taxonomists for standard genome sequencing and annotation.</title>
        <authorList>
            <consortium name="The Broad Institute Genomics Platform"/>
            <consortium name="The Broad Institute Genome Sequencing Center for Infectious Disease"/>
            <person name="Wu L."/>
            <person name="Ma J."/>
        </authorList>
    </citation>
    <scope>NUCLEOTIDE SEQUENCE [LARGE SCALE GENOMIC DNA]</scope>
    <source>
        <strain evidence="2">NBRC 101365</strain>
    </source>
</reference>
<sequence>MSYLDNFITRMMAQRTCIDLSRDLIRDVEGPILEFGLGHGRTYDHILQTFPDRDVYVFEKVVSPNVFVRPPEALLFEGDIHETVKTAAARLPRKAAMAHSDLGLRDRDGAVPIVASIIEYLPGLIAPGGLYISNTDISLVHGKVPPAYTELDTPEVPKGRYFIYRLA</sequence>
<proteinExistence type="predicted"/>
<dbReference type="EMBL" id="BSPC01000052">
    <property type="protein sequence ID" value="GLS21609.1"/>
    <property type="molecule type" value="Genomic_DNA"/>
</dbReference>
<dbReference type="InterPro" id="IPR025690">
    <property type="entry name" value="Methyltransf_put"/>
</dbReference>
<evidence type="ECO:0000313" key="1">
    <source>
        <dbReference type="EMBL" id="GLS21609.1"/>
    </source>
</evidence>
<gene>
    <name evidence="1" type="ORF">GCM10007874_46260</name>
</gene>
<evidence type="ECO:0000313" key="2">
    <source>
        <dbReference type="Proteomes" id="UP001156882"/>
    </source>
</evidence>